<feature type="compositionally biased region" description="Basic and acidic residues" evidence="1">
    <location>
        <begin position="30"/>
        <end position="41"/>
    </location>
</feature>
<sequence>MIAQSSKTRHAVSGHHRLQRLQESPMTPETPRDEATPDKPIELAQKPTEDKDDSYDPVDEAGWESFPASDPPAWSEASKK</sequence>
<protein>
    <submittedName>
        <fullName evidence="2">Uncharacterized protein</fullName>
    </submittedName>
</protein>
<proteinExistence type="predicted"/>
<evidence type="ECO:0000313" key="2">
    <source>
        <dbReference type="EMBL" id="MFC4314996.1"/>
    </source>
</evidence>
<dbReference type="Proteomes" id="UP001595904">
    <property type="component" value="Unassembled WGS sequence"/>
</dbReference>
<organism evidence="2 3">
    <name type="scientific">Steroidobacter flavus</name>
    <dbReference type="NCBI Taxonomy" id="1842136"/>
    <lineage>
        <taxon>Bacteria</taxon>
        <taxon>Pseudomonadati</taxon>
        <taxon>Pseudomonadota</taxon>
        <taxon>Gammaproteobacteria</taxon>
        <taxon>Steroidobacterales</taxon>
        <taxon>Steroidobacteraceae</taxon>
        <taxon>Steroidobacter</taxon>
    </lineage>
</organism>
<name>A0ABV8T5B9_9GAMM</name>
<comment type="caution">
    <text evidence="2">The sequence shown here is derived from an EMBL/GenBank/DDBJ whole genome shotgun (WGS) entry which is preliminary data.</text>
</comment>
<feature type="compositionally biased region" description="Acidic residues" evidence="1">
    <location>
        <begin position="50"/>
        <end position="62"/>
    </location>
</feature>
<accession>A0ABV8T5B9</accession>
<feature type="compositionally biased region" description="Basic residues" evidence="1">
    <location>
        <begin position="7"/>
        <end position="19"/>
    </location>
</feature>
<keyword evidence="3" id="KW-1185">Reference proteome</keyword>
<evidence type="ECO:0000313" key="3">
    <source>
        <dbReference type="Proteomes" id="UP001595904"/>
    </source>
</evidence>
<evidence type="ECO:0000256" key="1">
    <source>
        <dbReference type="SAM" id="MobiDB-lite"/>
    </source>
</evidence>
<dbReference type="RefSeq" id="WP_380606617.1">
    <property type="nucleotide sequence ID" value="NZ_JBHSDU010000015.1"/>
</dbReference>
<feature type="region of interest" description="Disordered" evidence="1">
    <location>
        <begin position="1"/>
        <end position="80"/>
    </location>
</feature>
<reference evidence="3" key="1">
    <citation type="journal article" date="2019" name="Int. J. Syst. Evol. Microbiol.">
        <title>The Global Catalogue of Microorganisms (GCM) 10K type strain sequencing project: providing services to taxonomists for standard genome sequencing and annotation.</title>
        <authorList>
            <consortium name="The Broad Institute Genomics Platform"/>
            <consortium name="The Broad Institute Genome Sequencing Center for Infectious Disease"/>
            <person name="Wu L."/>
            <person name="Ma J."/>
        </authorList>
    </citation>
    <scope>NUCLEOTIDE SEQUENCE [LARGE SCALE GENOMIC DNA]</scope>
    <source>
        <strain evidence="3">CGMCC 1.10759</strain>
    </source>
</reference>
<gene>
    <name evidence="2" type="ORF">ACFPN2_38415</name>
</gene>
<dbReference type="EMBL" id="JBHSDU010000015">
    <property type="protein sequence ID" value="MFC4314996.1"/>
    <property type="molecule type" value="Genomic_DNA"/>
</dbReference>